<comment type="similarity">
    <text evidence="2">Belongs to the TMEM201 family.</text>
</comment>
<evidence type="ECO:0000256" key="2">
    <source>
        <dbReference type="ARBA" id="ARBA00007600"/>
    </source>
</evidence>
<dbReference type="GO" id="GO:0005521">
    <property type="term" value="F:lamin binding"/>
    <property type="evidence" value="ECO:0007669"/>
    <property type="project" value="TreeGrafter"/>
</dbReference>
<feature type="transmembrane region" description="Helical" evidence="7">
    <location>
        <begin position="202"/>
        <end position="222"/>
    </location>
</feature>
<comment type="subcellular location">
    <subcellularLocation>
        <location evidence="1">Nucleus inner membrane</location>
        <topology evidence="1">Multi-pass membrane protein</topology>
    </subcellularLocation>
</comment>
<keyword evidence="6" id="KW-0539">Nucleus</keyword>
<name>A0AAW1U261_9CUCU</name>
<dbReference type="AlphaFoldDB" id="A0AAW1U261"/>
<protein>
    <recommendedName>
        <fullName evidence="8">Ima1 N-terminal domain-containing protein</fullName>
    </recommendedName>
</protein>
<dbReference type="EMBL" id="JARQZJ010000039">
    <property type="protein sequence ID" value="KAK9876964.1"/>
    <property type="molecule type" value="Genomic_DNA"/>
</dbReference>
<dbReference type="GO" id="GO:0051015">
    <property type="term" value="F:actin filament binding"/>
    <property type="evidence" value="ECO:0007669"/>
    <property type="project" value="TreeGrafter"/>
</dbReference>
<feature type="domain" description="Ima1 N-terminal" evidence="8">
    <location>
        <begin position="41"/>
        <end position="152"/>
    </location>
</feature>
<keyword evidence="4 7" id="KW-1133">Transmembrane helix</keyword>
<dbReference type="Pfam" id="PF09779">
    <property type="entry name" value="Ima1_N"/>
    <property type="match status" value="1"/>
</dbReference>
<dbReference type="PANTHER" id="PTHR28646:SF1">
    <property type="entry name" value="TRANSMEMBRANE PROTEIN 201"/>
    <property type="match status" value="1"/>
</dbReference>
<keyword evidence="10" id="KW-1185">Reference proteome</keyword>
<evidence type="ECO:0000256" key="7">
    <source>
        <dbReference type="SAM" id="Phobius"/>
    </source>
</evidence>
<feature type="transmembrane region" description="Helical" evidence="7">
    <location>
        <begin position="272"/>
        <end position="296"/>
    </location>
</feature>
<organism evidence="9 10">
    <name type="scientific">Henosepilachna vigintioctopunctata</name>
    <dbReference type="NCBI Taxonomy" id="420089"/>
    <lineage>
        <taxon>Eukaryota</taxon>
        <taxon>Metazoa</taxon>
        <taxon>Ecdysozoa</taxon>
        <taxon>Arthropoda</taxon>
        <taxon>Hexapoda</taxon>
        <taxon>Insecta</taxon>
        <taxon>Pterygota</taxon>
        <taxon>Neoptera</taxon>
        <taxon>Endopterygota</taxon>
        <taxon>Coleoptera</taxon>
        <taxon>Polyphaga</taxon>
        <taxon>Cucujiformia</taxon>
        <taxon>Coccinelloidea</taxon>
        <taxon>Coccinellidae</taxon>
        <taxon>Epilachninae</taxon>
        <taxon>Epilachnini</taxon>
        <taxon>Henosepilachna</taxon>
    </lineage>
</organism>
<keyword evidence="3 7" id="KW-0812">Transmembrane</keyword>
<evidence type="ECO:0000256" key="4">
    <source>
        <dbReference type="ARBA" id="ARBA00022989"/>
    </source>
</evidence>
<dbReference type="GO" id="GO:0030473">
    <property type="term" value="P:nuclear migration along microtubule"/>
    <property type="evidence" value="ECO:0007669"/>
    <property type="project" value="TreeGrafter"/>
</dbReference>
<evidence type="ECO:0000313" key="10">
    <source>
        <dbReference type="Proteomes" id="UP001431783"/>
    </source>
</evidence>
<evidence type="ECO:0000256" key="3">
    <source>
        <dbReference type="ARBA" id="ARBA00022692"/>
    </source>
</evidence>
<feature type="transmembrane region" description="Helical" evidence="7">
    <location>
        <begin position="242"/>
        <end position="265"/>
    </location>
</feature>
<proteinExistence type="inferred from homology"/>
<evidence type="ECO:0000256" key="6">
    <source>
        <dbReference type="ARBA" id="ARBA00023242"/>
    </source>
</evidence>
<gene>
    <name evidence="9" type="ORF">WA026_015996</name>
</gene>
<evidence type="ECO:0000256" key="1">
    <source>
        <dbReference type="ARBA" id="ARBA00004473"/>
    </source>
</evidence>
<sequence length="659" mass="75202">MGYDFNQSCSFFLSITALGLLLSIVFWNIYFNIRKRFPVTVNCWFCNTWCKVLYDNRNSFDCPNCFQYNGFTKDGSYNKIIEAQHNVTLKTFDTQVPESSNGFCKSCNHNQQLKIIQLANFTPLNEANYDVEIEHFKKQLEKSYQLCQQCSKILKSTLLKQKATLFGLRAYNIQKKGLNVYLNKSNIVIFSKPISVRVIKKIQGSVAFLLMLHTFVQIVISWDASVSLPSLMKTYYELFQDLYLLTSHITIDLFQYSVGSFLVYVELFKIKYFSSVGLTFQLILFLIESSLMSIRINQFLCWSFLTMTSWTTNQETFIYSDLLQIFCATLIFYHSFYEIDSHTPNKTFHKLKNVSNITDEYSDEELDVSSHSANTCHSFTSLGGSKSLFNASLNKEASSPLYYKTEQNICTANSSFDTSFNTARHLQNASLFSNIQSSLEDLHLSNSTFRIGKSTSSPPSSLSPFSDHSKFLSPSKLKTVNQNSWVAGGFWRNEDGSIVQVHENVPLSRSSSQSSGFSSQINENLYYSTNPFNPFPTSTKSSMCHDLDTASPISEPAYHVQHCNYQPSWTSIADLRVSSPAYNSDFRNTHTSSNQKFDKFVLPGYQLKKQIPGYSTNKQLGLFKLPKLSTGNSETQFSNIENREFVTHPSNSNRCTMNK</sequence>
<keyword evidence="5 7" id="KW-0472">Membrane</keyword>
<comment type="caution">
    <text evidence="9">The sequence shown here is derived from an EMBL/GenBank/DDBJ whole genome shotgun (WGS) entry which is preliminary data.</text>
</comment>
<dbReference type="PANTHER" id="PTHR28646">
    <property type="entry name" value="TRANSMEMBRANE PROTEIN 201"/>
    <property type="match status" value="1"/>
</dbReference>
<feature type="transmembrane region" description="Helical" evidence="7">
    <location>
        <begin position="12"/>
        <end position="31"/>
    </location>
</feature>
<accession>A0AAW1U261</accession>
<evidence type="ECO:0000256" key="5">
    <source>
        <dbReference type="ARBA" id="ARBA00023136"/>
    </source>
</evidence>
<dbReference type="InterPro" id="IPR040041">
    <property type="entry name" value="TMEM201"/>
</dbReference>
<dbReference type="InterPro" id="IPR018617">
    <property type="entry name" value="Ima1_N"/>
</dbReference>
<evidence type="ECO:0000259" key="8">
    <source>
        <dbReference type="Pfam" id="PF09779"/>
    </source>
</evidence>
<dbReference type="GO" id="GO:0005637">
    <property type="term" value="C:nuclear inner membrane"/>
    <property type="evidence" value="ECO:0007669"/>
    <property type="project" value="UniProtKB-SubCell"/>
</dbReference>
<dbReference type="Proteomes" id="UP001431783">
    <property type="component" value="Unassembled WGS sequence"/>
</dbReference>
<reference evidence="9 10" key="1">
    <citation type="submission" date="2023-03" db="EMBL/GenBank/DDBJ databases">
        <title>Genome insight into feeding habits of ladybird beetles.</title>
        <authorList>
            <person name="Li H.-S."/>
            <person name="Huang Y.-H."/>
            <person name="Pang H."/>
        </authorList>
    </citation>
    <scope>NUCLEOTIDE SEQUENCE [LARGE SCALE GENOMIC DNA]</scope>
    <source>
        <strain evidence="9">SYSU_2023b</strain>
        <tissue evidence="9">Whole body</tissue>
    </source>
</reference>
<evidence type="ECO:0000313" key="9">
    <source>
        <dbReference type="EMBL" id="KAK9876964.1"/>
    </source>
</evidence>